<evidence type="ECO:0000313" key="3">
    <source>
        <dbReference type="Proteomes" id="UP001388673"/>
    </source>
</evidence>
<name>A0AAW0YU32_9TREE</name>
<protein>
    <submittedName>
        <fullName evidence="2">Uncharacterized protein</fullName>
    </submittedName>
</protein>
<dbReference type="AlphaFoldDB" id="A0AAW0YU32"/>
<reference evidence="2 3" key="1">
    <citation type="journal article" date="2024" name="bioRxiv">
        <title>Comparative genomics of Cryptococcus and Kwoniella reveals pathogenesis evolution and contrasting karyotype dynamics via intercentromeric recombination or chromosome fusion.</title>
        <authorList>
            <person name="Coelho M.A."/>
            <person name="David-Palma M."/>
            <person name="Shea T."/>
            <person name="Bowers K."/>
            <person name="McGinley-Smith S."/>
            <person name="Mohammad A.W."/>
            <person name="Gnirke A."/>
            <person name="Yurkov A.M."/>
            <person name="Nowrousian M."/>
            <person name="Sun S."/>
            <person name="Cuomo C.A."/>
            <person name="Heitman J."/>
        </authorList>
    </citation>
    <scope>NUCLEOTIDE SEQUENCE [LARGE SCALE GENOMIC DNA]</scope>
    <source>
        <strain evidence="2 3">CBS 13917</strain>
    </source>
</reference>
<comment type="caution">
    <text evidence="2">The sequence shown here is derived from an EMBL/GenBank/DDBJ whole genome shotgun (WGS) entry which is preliminary data.</text>
</comment>
<dbReference type="Proteomes" id="UP001388673">
    <property type="component" value="Unassembled WGS sequence"/>
</dbReference>
<evidence type="ECO:0000313" key="2">
    <source>
        <dbReference type="EMBL" id="KAK8844524.1"/>
    </source>
</evidence>
<dbReference type="EMBL" id="JBCAWK010000013">
    <property type="protein sequence ID" value="KAK8844524.1"/>
    <property type="molecule type" value="Genomic_DNA"/>
</dbReference>
<organism evidence="2 3">
    <name type="scientific">Kwoniella newhampshirensis</name>
    <dbReference type="NCBI Taxonomy" id="1651941"/>
    <lineage>
        <taxon>Eukaryota</taxon>
        <taxon>Fungi</taxon>
        <taxon>Dikarya</taxon>
        <taxon>Basidiomycota</taxon>
        <taxon>Agaricomycotina</taxon>
        <taxon>Tremellomycetes</taxon>
        <taxon>Tremellales</taxon>
        <taxon>Cryptococcaceae</taxon>
        <taxon>Kwoniella</taxon>
    </lineage>
</organism>
<dbReference type="RefSeq" id="XP_066799748.1">
    <property type="nucleotide sequence ID" value="XM_066949454.1"/>
</dbReference>
<proteinExistence type="predicted"/>
<sequence>MLSSRTAFRSTVLAHVKTFSSFPPARFPVNPTGSTNANADTAHISRDKQGTGKSDVQQGGSASEGKTQGGSGGPSEQSGIPDPEISDKDASKAKEGMTSGSSDSASRN</sequence>
<feature type="region of interest" description="Disordered" evidence="1">
    <location>
        <begin position="18"/>
        <end position="108"/>
    </location>
</feature>
<feature type="compositionally biased region" description="Basic and acidic residues" evidence="1">
    <location>
        <begin position="85"/>
        <end position="95"/>
    </location>
</feature>
<dbReference type="KEGG" id="kne:92183628"/>
<feature type="compositionally biased region" description="Polar residues" evidence="1">
    <location>
        <begin position="98"/>
        <end position="108"/>
    </location>
</feature>
<gene>
    <name evidence="2" type="ORF">IAR55_006370</name>
</gene>
<accession>A0AAW0YU32</accession>
<dbReference type="GeneID" id="92183628"/>
<evidence type="ECO:0000256" key="1">
    <source>
        <dbReference type="SAM" id="MobiDB-lite"/>
    </source>
</evidence>
<keyword evidence="3" id="KW-1185">Reference proteome</keyword>
<feature type="compositionally biased region" description="Polar residues" evidence="1">
    <location>
        <begin position="51"/>
        <end position="66"/>
    </location>
</feature>